<reference evidence="2" key="2">
    <citation type="submission" date="2016-05" db="EMBL/GenBank/DDBJ databases">
        <title>Comparative analysis highlights variable genome content of wheat rusts and divergence of the mating loci.</title>
        <authorList>
            <person name="Cuomo C.A."/>
            <person name="Bakkeren G."/>
            <person name="Szabo L."/>
            <person name="Khalil H."/>
            <person name="Joly D."/>
            <person name="Goldberg J."/>
            <person name="Young S."/>
            <person name="Zeng Q."/>
            <person name="Fellers J."/>
        </authorList>
    </citation>
    <scope>NUCLEOTIDE SEQUENCE [LARGE SCALE GENOMIC DNA]</scope>
    <source>
        <strain evidence="2">1-1 BBBD Race 1</strain>
    </source>
</reference>
<evidence type="ECO:0000313" key="4">
    <source>
        <dbReference type="Proteomes" id="UP000005240"/>
    </source>
</evidence>
<dbReference type="VEuPathDB" id="FungiDB:PTTG_12115"/>
<feature type="region of interest" description="Disordered" evidence="1">
    <location>
        <begin position="275"/>
        <end position="300"/>
    </location>
</feature>
<reference evidence="3" key="4">
    <citation type="submission" date="2025-05" db="UniProtKB">
        <authorList>
            <consortium name="EnsemblFungi"/>
        </authorList>
    </citation>
    <scope>IDENTIFICATION</scope>
    <source>
        <strain evidence="3">isolate 1-1 / race 1 (BBBD)</strain>
    </source>
</reference>
<gene>
    <name evidence="2" type="ORF">PTTG_12115</name>
</gene>
<accession>A0A180G2J6</accession>
<evidence type="ECO:0000313" key="3">
    <source>
        <dbReference type="EnsemblFungi" id="PTTG_12115-t43_1-p1"/>
    </source>
</evidence>
<name>A0A180G2J6_PUCT1</name>
<evidence type="ECO:0000256" key="1">
    <source>
        <dbReference type="SAM" id="MobiDB-lite"/>
    </source>
</evidence>
<feature type="compositionally biased region" description="Basic and acidic residues" evidence="1">
    <location>
        <begin position="275"/>
        <end position="285"/>
    </location>
</feature>
<reference evidence="2" key="1">
    <citation type="submission" date="2009-11" db="EMBL/GenBank/DDBJ databases">
        <authorList>
            <consortium name="The Broad Institute Genome Sequencing Platform"/>
            <person name="Ward D."/>
            <person name="Feldgarden M."/>
            <person name="Earl A."/>
            <person name="Young S.K."/>
            <person name="Zeng Q."/>
            <person name="Koehrsen M."/>
            <person name="Alvarado L."/>
            <person name="Berlin A."/>
            <person name="Bochicchio J."/>
            <person name="Borenstein D."/>
            <person name="Chapman S.B."/>
            <person name="Chen Z."/>
            <person name="Engels R."/>
            <person name="Freedman E."/>
            <person name="Gellesch M."/>
            <person name="Goldberg J."/>
            <person name="Griggs A."/>
            <person name="Gujja S."/>
            <person name="Heilman E."/>
            <person name="Heiman D."/>
            <person name="Hepburn T."/>
            <person name="Howarth C."/>
            <person name="Jen D."/>
            <person name="Larson L."/>
            <person name="Lewis B."/>
            <person name="Mehta T."/>
            <person name="Park D."/>
            <person name="Pearson M."/>
            <person name="Roberts A."/>
            <person name="Saif S."/>
            <person name="Shea T."/>
            <person name="Shenoy N."/>
            <person name="Sisk P."/>
            <person name="Stolte C."/>
            <person name="Sykes S."/>
            <person name="Thomson T."/>
            <person name="Walk T."/>
            <person name="White J."/>
            <person name="Yandava C."/>
            <person name="Izard J."/>
            <person name="Baranova O.V."/>
            <person name="Blanton J.M."/>
            <person name="Tanner A.C."/>
            <person name="Dewhirst F.E."/>
            <person name="Haas B."/>
            <person name="Nusbaum C."/>
            <person name="Birren B."/>
        </authorList>
    </citation>
    <scope>NUCLEOTIDE SEQUENCE [LARGE SCALE GENOMIC DNA]</scope>
    <source>
        <strain evidence="2">1-1 BBBD Race 1</strain>
    </source>
</reference>
<dbReference type="Proteomes" id="UP000005240">
    <property type="component" value="Unassembled WGS sequence"/>
</dbReference>
<dbReference type="OrthoDB" id="2496955at2759"/>
<protein>
    <submittedName>
        <fullName evidence="2 3">Uncharacterized protein</fullName>
    </submittedName>
</protein>
<organism evidence="2">
    <name type="scientific">Puccinia triticina (isolate 1-1 / race 1 (BBBD))</name>
    <name type="common">Brown leaf rust fungus</name>
    <dbReference type="NCBI Taxonomy" id="630390"/>
    <lineage>
        <taxon>Eukaryota</taxon>
        <taxon>Fungi</taxon>
        <taxon>Dikarya</taxon>
        <taxon>Basidiomycota</taxon>
        <taxon>Pucciniomycotina</taxon>
        <taxon>Pucciniomycetes</taxon>
        <taxon>Pucciniales</taxon>
        <taxon>Pucciniaceae</taxon>
        <taxon>Puccinia</taxon>
    </lineage>
</organism>
<keyword evidence="4" id="KW-1185">Reference proteome</keyword>
<dbReference type="AlphaFoldDB" id="A0A180G2J6"/>
<sequence length="300" mass="33314">MTIYDPAPGPSRTSRITLPPMMMVPQTHHRPLNYNHDISQSSYLRHPYIAQAEYDYDYEFPANMSYRPDNDFQLPQDTSHAVEMQSTQINHDGSGPLSLSLLVAAAHAAQADISYANSPIHFTSSLPLSCELSTSGNYSPAVTSPDAQGNWPPVGLATSESDRLAPSPPQTPLATPDVIPRGEKPKQGRKKRSVGYVRPIIIHRKRVGQRLLDMLKSAPTPSKASSMEISRARCFPFADMKNKLRECTRRMRLDELDRLDKTLDGGEVRLKLSEEVLAEEPHRAGEFSVPSAGHTEEQSN</sequence>
<feature type="region of interest" description="Disordered" evidence="1">
    <location>
        <begin position="135"/>
        <end position="193"/>
    </location>
</feature>
<evidence type="ECO:0000313" key="2">
    <source>
        <dbReference type="EMBL" id="OAV86830.1"/>
    </source>
</evidence>
<dbReference type="EnsemblFungi" id="PTTG_12115-t43_1">
    <property type="protein sequence ID" value="PTTG_12115-t43_1-p1"/>
    <property type="gene ID" value="PTTG_12115"/>
</dbReference>
<feature type="compositionally biased region" description="Polar residues" evidence="1">
    <location>
        <begin position="135"/>
        <end position="147"/>
    </location>
</feature>
<reference evidence="3 4" key="3">
    <citation type="journal article" date="2017" name="G3 (Bethesda)">
        <title>Comparative analysis highlights variable genome content of wheat rusts and divergence of the mating loci.</title>
        <authorList>
            <person name="Cuomo C.A."/>
            <person name="Bakkeren G."/>
            <person name="Khalil H.B."/>
            <person name="Panwar V."/>
            <person name="Joly D."/>
            <person name="Linning R."/>
            <person name="Sakthikumar S."/>
            <person name="Song X."/>
            <person name="Adiconis X."/>
            <person name="Fan L."/>
            <person name="Goldberg J.M."/>
            <person name="Levin J.Z."/>
            <person name="Young S."/>
            <person name="Zeng Q."/>
            <person name="Anikster Y."/>
            <person name="Bruce M."/>
            <person name="Wang M."/>
            <person name="Yin C."/>
            <person name="McCallum B."/>
            <person name="Szabo L.J."/>
            <person name="Hulbert S."/>
            <person name="Chen X."/>
            <person name="Fellers J.P."/>
        </authorList>
    </citation>
    <scope>NUCLEOTIDE SEQUENCE</scope>
    <source>
        <strain evidence="4">Isolate 1-1 / race 1 (BBBD)</strain>
        <strain evidence="3">isolate 1-1 / race 1 (BBBD)</strain>
    </source>
</reference>
<dbReference type="EMBL" id="ADAS02000781">
    <property type="protein sequence ID" value="OAV86830.1"/>
    <property type="molecule type" value="Genomic_DNA"/>
</dbReference>
<proteinExistence type="predicted"/>